<dbReference type="InterPro" id="IPR008995">
    <property type="entry name" value="Mo/tungstate-bd_C_term_dom"/>
</dbReference>
<dbReference type="Gene3D" id="2.40.50.100">
    <property type="match status" value="1"/>
</dbReference>
<dbReference type="InterPro" id="IPR027417">
    <property type="entry name" value="P-loop_NTPase"/>
</dbReference>
<keyword evidence="1" id="KW-0813">Transport</keyword>
<keyword evidence="2 5" id="KW-0500">Molybdenum</keyword>
<dbReference type="PANTHER" id="PTHR42781:SF4">
    <property type="entry name" value="SPERMIDINE_PUTRESCINE IMPORT ATP-BINDING PROTEIN POTA"/>
    <property type="match status" value="1"/>
</dbReference>
<comment type="caution">
    <text evidence="8">The sequence shown here is derived from an EMBL/GenBank/DDBJ whole genome shotgun (WGS) entry which is preliminary data.</text>
</comment>
<dbReference type="InterPro" id="IPR004606">
    <property type="entry name" value="Mop_domain"/>
</dbReference>
<evidence type="ECO:0000256" key="5">
    <source>
        <dbReference type="PROSITE-ProRule" id="PRU01213"/>
    </source>
</evidence>
<protein>
    <submittedName>
        <fullName evidence="8">ABC transporter ATP-binding protein</fullName>
    </submittedName>
</protein>
<gene>
    <name evidence="8" type="ORF">KDL28_17305</name>
</gene>
<evidence type="ECO:0000259" key="7">
    <source>
        <dbReference type="PROSITE" id="PS51866"/>
    </source>
</evidence>
<dbReference type="RefSeq" id="WP_252439894.1">
    <property type="nucleotide sequence ID" value="NZ_JAGSOV010000037.1"/>
</dbReference>
<feature type="domain" description="ABC transporter" evidence="6">
    <location>
        <begin position="2"/>
        <end position="238"/>
    </location>
</feature>
<dbReference type="SUPFAM" id="SSF52540">
    <property type="entry name" value="P-loop containing nucleoside triphosphate hydrolases"/>
    <property type="match status" value="1"/>
</dbReference>
<dbReference type="InterPro" id="IPR003439">
    <property type="entry name" value="ABC_transporter-like_ATP-bd"/>
</dbReference>
<dbReference type="EMBL" id="JAGSOV010000037">
    <property type="protein sequence ID" value="MCO1656819.1"/>
    <property type="molecule type" value="Genomic_DNA"/>
</dbReference>
<accession>A0ABT1A1Q5</accession>
<evidence type="ECO:0000256" key="2">
    <source>
        <dbReference type="ARBA" id="ARBA00022505"/>
    </source>
</evidence>
<dbReference type="SUPFAM" id="SSF50331">
    <property type="entry name" value="MOP-like"/>
    <property type="match status" value="1"/>
</dbReference>
<dbReference type="InterPro" id="IPR017871">
    <property type="entry name" value="ABC_transporter-like_CS"/>
</dbReference>
<evidence type="ECO:0000313" key="8">
    <source>
        <dbReference type="EMBL" id="MCO1656819.1"/>
    </source>
</evidence>
<dbReference type="InterPro" id="IPR003593">
    <property type="entry name" value="AAA+_ATPase"/>
</dbReference>
<dbReference type="PANTHER" id="PTHR42781">
    <property type="entry name" value="SPERMIDINE/PUTRESCINE IMPORT ATP-BINDING PROTEIN POTA"/>
    <property type="match status" value="1"/>
</dbReference>
<keyword evidence="9" id="KW-1185">Reference proteome</keyword>
<proteinExistence type="predicted"/>
<dbReference type="PROSITE" id="PS51866">
    <property type="entry name" value="MOP"/>
    <property type="match status" value="1"/>
</dbReference>
<organism evidence="8 9">
    <name type="scientific">Pseudonocardia humida</name>
    <dbReference type="NCBI Taxonomy" id="2800819"/>
    <lineage>
        <taxon>Bacteria</taxon>
        <taxon>Bacillati</taxon>
        <taxon>Actinomycetota</taxon>
        <taxon>Actinomycetes</taxon>
        <taxon>Pseudonocardiales</taxon>
        <taxon>Pseudonocardiaceae</taxon>
        <taxon>Pseudonocardia</taxon>
    </lineage>
</organism>
<dbReference type="PROSITE" id="PS00211">
    <property type="entry name" value="ABC_TRANSPORTER_1"/>
    <property type="match status" value="1"/>
</dbReference>
<feature type="domain" description="Mop" evidence="7">
    <location>
        <begin position="290"/>
        <end position="361"/>
    </location>
</feature>
<evidence type="ECO:0000256" key="1">
    <source>
        <dbReference type="ARBA" id="ARBA00022448"/>
    </source>
</evidence>
<dbReference type="SMART" id="SM00382">
    <property type="entry name" value="AAA"/>
    <property type="match status" value="1"/>
</dbReference>
<reference evidence="8" key="1">
    <citation type="submission" date="2021-04" db="EMBL/GenBank/DDBJ databases">
        <title>Pseudonocardia sp. nov., isolated from sandy soil of mangrove forest.</title>
        <authorList>
            <person name="Zan Z."/>
            <person name="Huang R."/>
            <person name="Liu W."/>
        </authorList>
    </citation>
    <scope>NUCLEOTIDE SEQUENCE</scope>
    <source>
        <strain evidence="8">S2-4</strain>
    </source>
</reference>
<dbReference type="InterPro" id="IPR005116">
    <property type="entry name" value="Transp-assoc_OB_typ1"/>
</dbReference>
<dbReference type="Pfam" id="PF03459">
    <property type="entry name" value="TOBE"/>
    <property type="match status" value="1"/>
</dbReference>
<evidence type="ECO:0000256" key="4">
    <source>
        <dbReference type="ARBA" id="ARBA00022840"/>
    </source>
</evidence>
<keyword evidence="3" id="KW-0547">Nucleotide-binding</keyword>
<dbReference type="Gene3D" id="3.40.50.300">
    <property type="entry name" value="P-loop containing nucleotide triphosphate hydrolases"/>
    <property type="match status" value="1"/>
</dbReference>
<dbReference type="Pfam" id="PF00005">
    <property type="entry name" value="ABC_tran"/>
    <property type="match status" value="1"/>
</dbReference>
<evidence type="ECO:0000259" key="6">
    <source>
        <dbReference type="PROSITE" id="PS50893"/>
    </source>
</evidence>
<dbReference type="GO" id="GO:0005524">
    <property type="term" value="F:ATP binding"/>
    <property type="evidence" value="ECO:0007669"/>
    <property type="project" value="UniProtKB-KW"/>
</dbReference>
<dbReference type="Proteomes" id="UP001165283">
    <property type="component" value="Unassembled WGS sequence"/>
</dbReference>
<name>A0ABT1A1Q5_9PSEU</name>
<evidence type="ECO:0000256" key="3">
    <source>
        <dbReference type="ARBA" id="ARBA00022741"/>
    </source>
</evidence>
<sequence>MTAGVDARVVVSRPGFELDVRLSVEPGEVLAVLGPNGAGKSTLLSVLAGLLRPTDPGSHVRLGDRTVTAAGVHVPPHRRGVGLLAQQALLFPHLSALANVAFGPRSRGRPRREAEATARDLLAAVDAAELADRRPAQLSGGQQQRVALARALAAEPGLLLLDEPLAALDVDAAPAMRSLLRRVIRGSGQTAVLVTHSALDAVVLSDRVVVLTAGRIVEQGPTREVVAHPRSPFTARIAGLDLVPGTACPGGLRTADGQVVSGRGAALVEGEPAVAVFPPSAVAVYAAAPQGSPRNVLAVRLAAVEPHGDVVRLRAAARPGGPSWVDGLAADVTPAAVADLALEPGADLWFVVKATEVGVHAATAGVPAARHGPSAPIVSLSRSPTPP</sequence>
<evidence type="ECO:0000313" key="9">
    <source>
        <dbReference type="Proteomes" id="UP001165283"/>
    </source>
</evidence>
<dbReference type="InterPro" id="IPR050093">
    <property type="entry name" value="ABC_SmlMolc_Importer"/>
</dbReference>
<dbReference type="PROSITE" id="PS50893">
    <property type="entry name" value="ABC_TRANSPORTER_2"/>
    <property type="match status" value="1"/>
</dbReference>
<keyword evidence="4 8" id="KW-0067">ATP-binding</keyword>